<reference evidence="15" key="1">
    <citation type="submission" date="2025-08" db="UniProtKB">
        <authorList>
            <consortium name="RefSeq"/>
        </authorList>
    </citation>
    <scope>IDENTIFICATION</scope>
</reference>
<dbReference type="GO" id="GO:0016020">
    <property type="term" value="C:membrane"/>
    <property type="evidence" value="ECO:0007669"/>
    <property type="project" value="UniProtKB-SubCell"/>
</dbReference>
<proteinExistence type="inferred from homology"/>
<evidence type="ECO:0000256" key="9">
    <source>
        <dbReference type="ARBA" id="ARBA00022989"/>
    </source>
</evidence>
<evidence type="ECO:0000313" key="14">
    <source>
        <dbReference type="Proteomes" id="UP000515124"/>
    </source>
</evidence>
<evidence type="ECO:0000313" key="15">
    <source>
        <dbReference type="RefSeq" id="XP_021830546.1"/>
    </source>
</evidence>
<accession>A0A6P5TU83</accession>
<sequence length="341" mass="37416">MKLIISLVCGILGVILVLTFLYLQCLRKGKKESASSDSDKFLKVSYQSLLKATDAFSSTNLIGMGSFGSVYKGVLEDGGTTIAIKVFNLVRRGAYKSFTAECEALKNIRHRNLVKVLSVCSGSDYSGNDFKALIYEFMVNGSLEEWLHPAGTNGEINDGQRSLNFCQRLNIAIDVAMALEYLHHHCETPIVHCDLKPSNVLLDDDMIGHVGDFGLAKFLPITSQTSSGNQSSSLGIKGTIGYTPPGTLTLHNFVEAAVPEQLVEIVDPVLVQEMVQAEMSTINHHHHNEDNARLRMKTEECLISILEIGLACSAELPGERLDISDVVAQKSQIRKKHTVQH</sequence>
<dbReference type="FunFam" id="3.30.200.20:FF:000432">
    <property type="entry name" value="LRR receptor-like serine/threonine-protein kinase EFR"/>
    <property type="match status" value="1"/>
</dbReference>
<dbReference type="SUPFAM" id="SSF56112">
    <property type="entry name" value="Protein kinase-like (PK-like)"/>
    <property type="match status" value="1"/>
</dbReference>
<evidence type="ECO:0000256" key="10">
    <source>
        <dbReference type="ARBA" id="ARBA00023136"/>
    </source>
</evidence>
<evidence type="ECO:0000256" key="11">
    <source>
        <dbReference type="PROSITE-ProRule" id="PRU10141"/>
    </source>
</evidence>
<protein>
    <submittedName>
        <fullName evidence="15">Probable LRR receptor-like serine/threonine-protein kinase At3g47570</fullName>
    </submittedName>
</protein>
<dbReference type="PROSITE" id="PS50011">
    <property type="entry name" value="PROTEIN_KINASE_DOM"/>
    <property type="match status" value="1"/>
</dbReference>
<dbReference type="Proteomes" id="UP000515124">
    <property type="component" value="Unplaced"/>
</dbReference>
<comment type="similarity">
    <text evidence="12">Belongs to the protein kinase superfamily.</text>
</comment>
<keyword evidence="12" id="KW-0723">Serine/threonine-protein kinase</keyword>
<keyword evidence="9" id="KW-1133">Transmembrane helix</keyword>
<dbReference type="SMART" id="SM00220">
    <property type="entry name" value="S_TKc"/>
    <property type="match status" value="1"/>
</dbReference>
<dbReference type="InterPro" id="IPR008271">
    <property type="entry name" value="Ser/Thr_kinase_AS"/>
</dbReference>
<gene>
    <name evidence="15" type="primary">LOC110770657</name>
</gene>
<comment type="subcellular location">
    <subcellularLocation>
        <location evidence="1">Membrane</location>
    </subcellularLocation>
</comment>
<dbReference type="GeneID" id="110770657"/>
<dbReference type="InterPro" id="IPR017441">
    <property type="entry name" value="Protein_kinase_ATP_BS"/>
</dbReference>
<evidence type="ECO:0000256" key="2">
    <source>
        <dbReference type="ARBA" id="ARBA00022614"/>
    </source>
</evidence>
<dbReference type="KEGG" id="pavi:110770657"/>
<dbReference type="Gene3D" id="1.10.510.10">
    <property type="entry name" value="Transferase(Phosphotransferase) domain 1"/>
    <property type="match status" value="1"/>
</dbReference>
<dbReference type="RefSeq" id="XP_021830546.1">
    <property type="nucleotide sequence ID" value="XM_021974854.1"/>
</dbReference>
<keyword evidence="8 11" id="KW-0067">ATP-binding</keyword>
<keyword evidence="3" id="KW-0808">Transferase</keyword>
<dbReference type="PROSITE" id="PS00107">
    <property type="entry name" value="PROTEIN_KINASE_ATP"/>
    <property type="match status" value="1"/>
</dbReference>
<keyword evidence="10" id="KW-0472">Membrane</keyword>
<feature type="binding site" evidence="11">
    <location>
        <position position="85"/>
    </location>
    <ligand>
        <name>ATP</name>
        <dbReference type="ChEBI" id="CHEBI:30616"/>
    </ligand>
</feature>
<dbReference type="Pfam" id="PF00069">
    <property type="entry name" value="Pkinase"/>
    <property type="match status" value="1"/>
</dbReference>
<evidence type="ECO:0000256" key="3">
    <source>
        <dbReference type="ARBA" id="ARBA00022679"/>
    </source>
</evidence>
<dbReference type="PANTHER" id="PTHR27008">
    <property type="entry name" value="OS04G0122200 PROTEIN"/>
    <property type="match status" value="1"/>
</dbReference>
<keyword evidence="5" id="KW-0677">Repeat</keyword>
<keyword evidence="14" id="KW-1185">Reference proteome</keyword>
<dbReference type="PROSITE" id="PS00108">
    <property type="entry name" value="PROTEIN_KINASE_ST"/>
    <property type="match status" value="1"/>
</dbReference>
<evidence type="ECO:0000259" key="13">
    <source>
        <dbReference type="PROSITE" id="PS50011"/>
    </source>
</evidence>
<evidence type="ECO:0000256" key="8">
    <source>
        <dbReference type="ARBA" id="ARBA00022840"/>
    </source>
</evidence>
<dbReference type="InterPro" id="IPR011009">
    <property type="entry name" value="Kinase-like_dom_sf"/>
</dbReference>
<keyword evidence="7" id="KW-0418">Kinase</keyword>
<evidence type="ECO:0000256" key="1">
    <source>
        <dbReference type="ARBA" id="ARBA00004370"/>
    </source>
</evidence>
<keyword evidence="6 11" id="KW-0547">Nucleotide-binding</keyword>
<feature type="domain" description="Protein kinase" evidence="13">
    <location>
        <begin position="56"/>
        <end position="341"/>
    </location>
</feature>
<dbReference type="GO" id="GO:0005524">
    <property type="term" value="F:ATP binding"/>
    <property type="evidence" value="ECO:0007669"/>
    <property type="project" value="UniProtKB-UniRule"/>
</dbReference>
<dbReference type="InterPro" id="IPR000719">
    <property type="entry name" value="Prot_kinase_dom"/>
</dbReference>
<organism evidence="14 15">
    <name type="scientific">Prunus avium</name>
    <name type="common">Cherry</name>
    <name type="synonym">Cerasus avium</name>
    <dbReference type="NCBI Taxonomy" id="42229"/>
    <lineage>
        <taxon>Eukaryota</taxon>
        <taxon>Viridiplantae</taxon>
        <taxon>Streptophyta</taxon>
        <taxon>Embryophyta</taxon>
        <taxon>Tracheophyta</taxon>
        <taxon>Spermatophyta</taxon>
        <taxon>Magnoliopsida</taxon>
        <taxon>eudicotyledons</taxon>
        <taxon>Gunneridae</taxon>
        <taxon>Pentapetalae</taxon>
        <taxon>rosids</taxon>
        <taxon>fabids</taxon>
        <taxon>Rosales</taxon>
        <taxon>Rosaceae</taxon>
        <taxon>Amygdaloideae</taxon>
        <taxon>Amygdaleae</taxon>
        <taxon>Prunus</taxon>
    </lineage>
</organism>
<evidence type="ECO:0000256" key="7">
    <source>
        <dbReference type="ARBA" id="ARBA00022777"/>
    </source>
</evidence>
<name>A0A6P5TU83_PRUAV</name>
<dbReference type="Gene3D" id="3.30.200.20">
    <property type="entry name" value="Phosphorylase Kinase, domain 1"/>
    <property type="match status" value="1"/>
</dbReference>
<dbReference type="PANTHER" id="PTHR27008:SF577">
    <property type="entry name" value="PROTEIN KINASE DOMAIN-CONTAINING PROTEIN"/>
    <property type="match status" value="1"/>
</dbReference>
<keyword evidence="4" id="KW-0812">Transmembrane</keyword>
<evidence type="ECO:0000256" key="5">
    <source>
        <dbReference type="ARBA" id="ARBA00022737"/>
    </source>
</evidence>
<evidence type="ECO:0000256" key="6">
    <source>
        <dbReference type="ARBA" id="ARBA00022741"/>
    </source>
</evidence>
<dbReference type="GO" id="GO:0004674">
    <property type="term" value="F:protein serine/threonine kinase activity"/>
    <property type="evidence" value="ECO:0007669"/>
    <property type="project" value="UniProtKB-KW"/>
</dbReference>
<keyword evidence="2" id="KW-0433">Leucine-rich repeat</keyword>
<dbReference type="InterPro" id="IPR051809">
    <property type="entry name" value="Plant_receptor-like_S/T_kinase"/>
</dbReference>
<evidence type="ECO:0000256" key="4">
    <source>
        <dbReference type="ARBA" id="ARBA00022692"/>
    </source>
</evidence>
<evidence type="ECO:0000256" key="12">
    <source>
        <dbReference type="RuleBase" id="RU000304"/>
    </source>
</evidence>
<dbReference type="AlphaFoldDB" id="A0A6P5TU83"/>